<dbReference type="PANTHER" id="PTHR33048">
    <property type="entry name" value="PTH11-LIKE INTEGRAL MEMBRANE PROTEIN (AFU_ORTHOLOGUE AFUA_5G11245)"/>
    <property type="match status" value="1"/>
</dbReference>
<comment type="similarity">
    <text evidence="5">Belongs to the SAT4 family.</text>
</comment>
<evidence type="ECO:0000313" key="10">
    <source>
        <dbReference type="Proteomes" id="UP000663419"/>
    </source>
</evidence>
<feature type="transmembrane region" description="Helical" evidence="7">
    <location>
        <begin position="272"/>
        <end position="296"/>
    </location>
</feature>
<dbReference type="EMBL" id="CP069105">
    <property type="protein sequence ID" value="QSS55587.1"/>
    <property type="molecule type" value="Genomic_DNA"/>
</dbReference>
<evidence type="ECO:0000256" key="2">
    <source>
        <dbReference type="ARBA" id="ARBA00022692"/>
    </source>
</evidence>
<feature type="transmembrane region" description="Helical" evidence="7">
    <location>
        <begin position="31"/>
        <end position="53"/>
    </location>
</feature>
<feature type="region of interest" description="Disordered" evidence="6">
    <location>
        <begin position="304"/>
        <end position="380"/>
    </location>
</feature>
<proteinExistence type="inferred from homology"/>
<evidence type="ECO:0000256" key="7">
    <source>
        <dbReference type="SAM" id="Phobius"/>
    </source>
</evidence>
<feature type="region of interest" description="Disordered" evidence="6">
    <location>
        <begin position="408"/>
        <end position="429"/>
    </location>
</feature>
<gene>
    <name evidence="9" type="ORF">I7I53_03505</name>
</gene>
<evidence type="ECO:0000313" key="9">
    <source>
        <dbReference type="EMBL" id="QSS55587.1"/>
    </source>
</evidence>
<protein>
    <submittedName>
        <fullName evidence="9">Putative oxidoreductase</fullName>
    </submittedName>
</protein>
<keyword evidence="4 7" id="KW-0472">Membrane</keyword>
<dbReference type="GO" id="GO:0016020">
    <property type="term" value="C:membrane"/>
    <property type="evidence" value="ECO:0007669"/>
    <property type="project" value="UniProtKB-SubCell"/>
</dbReference>
<organism evidence="9 10">
    <name type="scientific">Ajellomyces capsulatus (strain H88)</name>
    <name type="common">Darling's disease fungus</name>
    <name type="synonym">Histoplasma capsulatum</name>
    <dbReference type="NCBI Taxonomy" id="544711"/>
    <lineage>
        <taxon>Eukaryota</taxon>
        <taxon>Fungi</taxon>
        <taxon>Dikarya</taxon>
        <taxon>Ascomycota</taxon>
        <taxon>Pezizomycotina</taxon>
        <taxon>Eurotiomycetes</taxon>
        <taxon>Eurotiomycetidae</taxon>
        <taxon>Onygenales</taxon>
        <taxon>Ajellomycetaceae</taxon>
        <taxon>Histoplasma</taxon>
    </lineage>
</organism>
<keyword evidence="2 7" id="KW-0812">Transmembrane</keyword>
<feature type="transmembrane region" description="Helical" evidence="7">
    <location>
        <begin position="65"/>
        <end position="96"/>
    </location>
</feature>
<dbReference type="InterPro" id="IPR049326">
    <property type="entry name" value="Rhodopsin_dom_fungi"/>
</dbReference>
<evidence type="ECO:0000256" key="6">
    <source>
        <dbReference type="SAM" id="MobiDB-lite"/>
    </source>
</evidence>
<feature type="domain" description="Rhodopsin" evidence="8">
    <location>
        <begin position="49"/>
        <end position="288"/>
    </location>
</feature>
<evidence type="ECO:0000259" key="8">
    <source>
        <dbReference type="Pfam" id="PF20684"/>
    </source>
</evidence>
<dbReference type="InterPro" id="IPR052337">
    <property type="entry name" value="SAT4-like"/>
</dbReference>
<dbReference type="AlphaFoldDB" id="A0A8A1LUF5"/>
<accession>A0A8A1LUF5</accession>
<sequence length="429" mass="47252">MSLLTLTGKYGAGTNPFSSEHSPVDECRASLVLGLSGCLTGLSILVVVLRCYCRGQIERHYWYDDYVIFFATICSIIVLACFIGESHSGLGCYILFLSSEDREYLAKIGYIHEIFGLLGINAVKISVGFFMLRTISQVNIRNSAKAIIAFVLAFTVLTVSVIIFQCVPATTLWDSSLEPDSHCLSLKSYVTIGLVTDSVNAAIDLILSTLPLPLYYNSNSSKYSRVALIGIVALAYIACSAAITKIVRRANLLAISDSWRESDYTLWTSIELQIGVIATSLPTINPILTVILASIYKKFRTPKWPTSSPDTHDHISANRPIRMGSHSLRRQSRSTLNDHHASSITTQHSDPEQQHITRYPSSHYKVEVSASRQPSSQNDMRRDAILAAGRSGFPAIMRTTDVYIHTASGNKGEYEEDVENTSAEIPPAN</sequence>
<evidence type="ECO:0000256" key="3">
    <source>
        <dbReference type="ARBA" id="ARBA00022989"/>
    </source>
</evidence>
<feature type="transmembrane region" description="Helical" evidence="7">
    <location>
        <begin position="226"/>
        <end position="247"/>
    </location>
</feature>
<comment type="subcellular location">
    <subcellularLocation>
        <location evidence="1">Membrane</location>
        <topology evidence="1">Multi-pass membrane protein</topology>
    </subcellularLocation>
</comment>
<feature type="transmembrane region" description="Helical" evidence="7">
    <location>
        <begin position="108"/>
        <end position="132"/>
    </location>
</feature>
<name>A0A8A1LUF5_AJEC8</name>
<evidence type="ECO:0000256" key="4">
    <source>
        <dbReference type="ARBA" id="ARBA00023136"/>
    </source>
</evidence>
<dbReference type="Proteomes" id="UP000663419">
    <property type="component" value="Chromosome 4"/>
</dbReference>
<keyword evidence="3 7" id="KW-1133">Transmembrane helix</keyword>
<reference evidence="9" key="1">
    <citation type="submission" date="2021-01" db="EMBL/GenBank/DDBJ databases">
        <title>Chromosome-level genome assembly of a human fungal pathogen reveals clustering of transcriptionally co-regulated genes.</title>
        <authorList>
            <person name="Voorhies M."/>
            <person name="Cohen S."/>
            <person name="Shea T.P."/>
            <person name="Petrus S."/>
            <person name="Munoz J.F."/>
            <person name="Poplawski S."/>
            <person name="Goldman W.E."/>
            <person name="Michael T."/>
            <person name="Cuomo C.A."/>
            <person name="Sil A."/>
            <person name="Beyhan S."/>
        </authorList>
    </citation>
    <scope>NUCLEOTIDE SEQUENCE</scope>
    <source>
        <strain evidence="9">H88</strain>
    </source>
</reference>
<evidence type="ECO:0000256" key="5">
    <source>
        <dbReference type="ARBA" id="ARBA00038359"/>
    </source>
</evidence>
<dbReference type="Pfam" id="PF20684">
    <property type="entry name" value="Fung_rhodopsin"/>
    <property type="match status" value="1"/>
</dbReference>
<feature type="transmembrane region" description="Helical" evidence="7">
    <location>
        <begin position="144"/>
        <end position="170"/>
    </location>
</feature>
<feature type="transmembrane region" description="Helical" evidence="7">
    <location>
        <begin position="190"/>
        <end position="214"/>
    </location>
</feature>
<dbReference type="PANTHER" id="PTHR33048:SF167">
    <property type="entry name" value="INTEGRAL MEMBRANE PROTEIN"/>
    <property type="match status" value="1"/>
</dbReference>
<evidence type="ECO:0000256" key="1">
    <source>
        <dbReference type="ARBA" id="ARBA00004141"/>
    </source>
</evidence>
<dbReference type="VEuPathDB" id="FungiDB:I7I53_03505"/>